<organism evidence="1 2">
    <name type="scientific">Nephila pilipes</name>
    <name type="common">Giant wood spider</name>
    <name type="synonym">Nephila maculata</name>
    <dbReference type="NCBI Taxonomy" id="299642"/>
    <lineage>
        <taxon>Eukaryota</taxon>
        <taxon>Metazoa</taxon>
        <taxon>Ecdysozoa</taxon>
        <taxon>Arthropoda</taxon>
        <taxon>Chelicerata</taxon>
        <taxon>Arachnida</taxon>
        <taxon>Araneae</taxon>
        <taxon>Araneomorphae</taxon>
        <taxon>Entelegynae</taxon>
        <taxon>Araneoidea</taxon>
        <taxon>Nephilidae</taxon>
        <taxon>Nephila</taxon>
    </lineage>
</organism>
<comment type="caution">
    <text evidence="1">The sequence shown here is derived from an EMBL/GenBank/DDBJ whole genome shotgun (WGS) entry which is preliminary data.</text>
</comment>
<evidence type="ECO:0000313" key="2">
    <source>
        <dbReference type="Proteomes" id="UP000887013"/>
    </source>
</evidence>
<dbReference type="Proteomes" id="UP000887013">
    <property type="component" value="Unassembled WGS sequence"/>
</dbReference>
<dbReference type="OrthoDB" id="6425138at2759"/>
<dbReference type="AlphaFoldDB" id="A0A8X6JHW8"/>
<dbReference type="EMBL" id="BMAW01087866">
    <property type="protein sequence ID" value="GFS31964.1"/>
    <property type="molecule type" value="Genomic_DNA"/>
</dbReference>
<proteinExistence type="predicted"/>
<keyword evidence="2" id="KW-1185">Reference proteome</keyword>
<name>A0A8X6JHW8_NEPPI</name>
<gene>
    <name evidence="1" type="ORF">NPIL_348011</name>
</gene>
<reference evidence="1" key="1">
    <citation type="submission" date="2020-08" db="EMBL/GenBank/DDBJ databases">
        <title>Multicomponent nature underlies the extraordinary mechanical properties of spider dragline silk.</title>
        <authorList>
            <person name="Kono N."/>
            <person name="Nakamura H."/>
            <person name="Mori M."/>
            <person name="Yoshida Y."/>
            <person name="Ohtoshi R."/>
            <person name="Malay A.D."/>
            <person name="Moran D.A.P."/>
            <person name="Tomita M."/>
            <person name="Numata K."/>
            <person name="Arakawa K."/>
        </authorList>
    </citation>
    <scope>NUCLEOTIDE SEQUENCE</scope>
</reference>
<sequence>MCATYENKILREEMLFTINLIPDTKGLLNKNNIPSNNIAACASDGASLIEDRGFVGYLKQVPKLFQDNNEDFINSTKLIAKVQRLIKGTSLARFVASRDSAMQFFKNDVTPEDIGPFSGHLNELKLDMEKRFEDILKLRVYDWMKNPFVVNIKETERTRQEL</sequence>
<evidence type="ECO:0000313" key="1">
    <source>
        <dbReference type="EMBL" id="GFS31964.1"/>
    </source>
</evidence>
<protein>
    <submittedName>
        <fullName evidence="1">Uncharacterized protein</fullName>
    </submittedName>
</protein>
<accession>A0A8X6JHW8</accession>